<keyword evidence="4" id="KW-1185">Reference proteome</keyword>
<gene>
    <name evidence="3" type="ORF">N825_18425</name>
</gene>
<keyword evidence="3" id="KW-0223">Dioxygenase</keyword>
<keyword evidence="3" id="KW-0560">Oxidoreductase</keyword>
<dbReference type="SUPFAM" id="SSF51197">
    <property type="entry name" value="Clavaminate synthase-like"/>
    <property type="match status" value="1"/>
</dbReference>
<dbReference type="PANTHER" id="PTHR20883">
    <property type="entry name" value="PHYTANOYL-COA DIOXYGENASE DOMAIN CONTAINING 1"/>
    <property type="match status" value="1"/>
</dbReference>
<evidence type="ECO:0000256" key="2">
    <source>
        <dbReference type="ARBA" id="ARBA00023004"/>
    </source>
</evidence>
<dbReference type="Gene3D" id="2.60.120.620">
    <property type="entry name" value="q2cbj1_9rhob like domain"/>
    <property type="match status" value="1"/>
</dbReference>
<reference evidence="3 4" key="1">
    <citation type="submission" date="2013-08" db="EMBL/GenBank/DDBJ databases">
        <title>The genome sequence of Skermanella stibiiresistens.</title>
        <authorList>
            <person name="Zhu W."/>
            <person name="Wang G."/>
        </authorList>
    </citation>
    <scope>NUCLEOTIDE SEQUENCE [LARGE SCALE GENOMIC DNA]</scope>
    <source>
        <strain evidence="3 4">SB22</strain>
    </source>
</reference>
<dbReference type="STRING" id="1385369.N825_18425"/>
<dbReference type="RefSeq" id="WP_198038159.1">
    <property type="nucleotide sequence ID" value="NZ_AVFL01000002.1"/>
</dbReference>
<dbReference type="InterPro" id="IPR008775">
    <property type="entry name" value="Phytyl_CoA_dOase-like"/>
</dbReference>
<dbReference type="Pfam" id="PF05721">
    <property type="entry name" value="PhyH"/>
    <property type="match status" value="1"/>
</dbReference>
<evidence type="ECO:0000256" key="1">
    <source>
        <dbReference type="ARBA" id="ARBA00022723"/>
    </source>
</evidence>
<keyword evidence="2" id="KW-0408">Iron</keyword>
<keyword evidence="1" id="KW-0479">Metal-binding</keyword>
<sequence>MLNKEQIAAFQSEGYLVLPRFVPKSDCSALLDYSRALAAQLAWEVRRMAFNPRVDDIEHEGYFLTSGDKIRVFLDPERHGAAAIPYGAREPGWQGVDKIGHALHDLDPLFDGFSRDRRLARICDQLGMSEPLLLQSMVIFKQAHTGGEVKCHQDATWLYTEPSSVLGFWFALEDANVDNGCMWVEPGGHRRGLLSRYRRVPDGGAKLERIGPEDDFASADFVPLEAPAGTLIVMHGLTPHRSGPNHSPQPRGAYTLHVIDGACDYPDDNWLRRPEDMPLRGFGTVAATV</sequence>
<dbReference type="AlphaFoldDB" id="W9HB06"/>
<evidence type="ECO:0000313" key="4">
    <source>
        <dbReference type="Proteomes" id="UP000019486"/>
    </source>
</evidence>
<name>W9HB06_9PROT</name>
<dbReference type="EMBL" id="AVFL01000002">
    <property type="protein sequence ID" value="EWY41931.1"/>
    <property type="molecule type" value="Genomic_DNA"/>
</dbReference>
<dbReference type="GO" id="GO:0005506">
    <property type="term" value="F:iron ion binding"/>
    <property type="evidence" value="ECO:0007669"/>
    <property type="project" value="UniProtKB-ARBA"/>
</dbReference>
<accession>W9HB06</accession>
<protein>
    <submittedName>
        <fullName evidence="3">Phytanoyl-CoA dioxygenase</fullName>
    </submittedName>
</protein>
<dbReference type="GO" id="GO:0016706">
    <property type="term" value="F:2-oxoglutarate-dependent dioxygenase activity"/>
    <property type="evidence" value="ECO:0007669"/>
    <property type="project" value="UniProtKB-ARBA"/>
</dbReference>
<evidence type="ECO:0000313" key="3">
    <source>
        <dbReference type="EMBL" id="EWY41931.1"/>
    </source>
</evidence>
<dbReference type="PANTHER" id="PTHR20883:SF15">
    <property type="entry name" value="PHYTANOYL-COA DIOXYGENASE DOMAIN-CONTAINING PROTEIN 1"/>
    <property type="match status" value="1"/>
</dbReference>
<dbReference type="Proteomes" id="UP000019486">
    <property type="component" value="Unassembled WGS sequence"/>
</dbReference>
<comment type="caution">
    <text evidence="3">The sequence shown here is derived from an EMBL/GenBank/DDBJ whole genome shotgun (WGS) entry which is preliminary data.</text>
</comment>
<organism evidence="3 4">
    <name type="scientific">Skermanella stibiiresistens SB22</name>
    <dbReference type="NCBI Taxonomy" id="1385369"/>
    <lineage>
        <taxon>Bacteria</taxon>
        <taxon>Pseudomonadati</taxon>
        <taxon>Pseudomonadota</taxon>
        <taxon>Alphaproteobacteria</taxon>
        <taxon>Rhodospirillales</taxon>
        <taxon>Azospirillaceae</taxon>
        <taxon>Skermanella</taxon>
    </lineage>
</organism>
<proteinExistence type="predicted"/>